<protein>
    <submittedName>
        <fullName evidence="2">Uncharacterized protein</fullName>
    </submittedName>
</protein>
<reference evidence="2 3" key="1">
    <citation type="journal article" date="2022" name="Allergy">
        <title>Genome assembly and annotation of Periplaneta americana reveal a comprehensive cockroach allergen profile.</title>
        <authorList>
            <person name="Wang L."/>
            <person name="Xiong Q."/>
            <person name="Saelim N."/>
            <person name="Wang L."/>
            <person name="Nong W."/>
            <person name="Wan A.T."/>
            <person name="Shi M."/>
            <person name="Liu X."/>
            <person name="Cao Q."/>
            <person name="Hui J.H.L."/>
            <person name="Sookrung N."/>
            <person name="Leung T.F."/>
            <person name="Tungtrongchitr A."/>
            <person name="Tsui S.K.W."/>
        </authorList>
    </citation>
    <scope>NUCLEOTIDE SEQUENCE [LARGE SCALE GENOMIC DNA]</scope>
    <source>
        <strain evidence="2">PWHHKU_190912</strain>
    </source>
</reference>
<dbReference type="Proteomes" id="UP001148838">
    <property type="component" value="Unassembled WGS sequence"/>
</dbReference>
<sequence length="106" mass="11717">MAGLCEGGNEPPGSLKAKEEEEAVWRGPRGKGGGSDGGCPGDKVGDEREGRQKEKSVVFRVFVLYCFVLPNSFHNFREAVMATRTKTTLNFMVLKQTDQYDSDEKL</sequence>
<evidence type="ECO:0000313" key="3">
    <source>
        <dbReference type="Proteomes" id="UP001148838"/>
    </source>
</evidence>
<feature type="compositionally biased region" description="Basic and acidic residues" evidence="1">
    <location>
        <begin position="43"/>
        <end position="53"/>
    </location>
</feature>
<accession>A0ABQ8TP24</accession>
<dbReference type="EMBL" id="JAJSOF020000005">
    <property type="protein sequence ID" value="KAJ4448304.1"/>
    <property type="molecule type" value="Genomic_DNA"/>
</dbReference>
<gene>
    <name evidence="2" type="ORF">ANN_10319</name>
</gene>
<evidence type="ECO:0000256" key="1">
    <source>
        <dbReference type="SAM" id="MobiDB-lite"/>
    </source>
</evidence>
<proteinExistence type="predicted"/>
<organism evidence="2 3">
    <name type="scientific">Periplaneta americana</name>
    <name type="common">American cockroach</name>
    <name type="synonym">Blatta americana</name>
    <dbReference type="NCBI Taxonomy" id="6978"/>
    <lineage>
        <taxon>Eukaryota</taxon>
        <taxon>Metazoa</taxon>
        <taxon>Ecdysozoa</taxon>
        <taxon>Arthropoda</taxon>
        <taxon>Hexapoda</taxon>
        <taxon>Insecta</taxon>
        <taxon>Pterygota</taxon>
        <taxon>Neoptera</taxon>
        <taxon>Polyneoptera</taxon>
        <taxon>Dictyoptera</taxon>
        <taxon>Blattodea</taxon>
        <taxon>Blattoidea</taxon>
        <taxon>Blattidae</taxon>
        <taxon>Blattinae</taxon>
        <taxon>Periplaneta</taxon>
    </lineage>
</organism>
<comment type="caution">
    <text evidence="2">The sequence shown here is derived from an EMBL/GenBank/DDBJ whole genome shotgun (WGS) entry which is preliminary data.</text>
</comment>
<feature type="compositionally biased region" description="Gly residues" evidence="1">
    <location>
        <begin position="30"/>
        <end position="40"/>
    </location>
</feature>
<keyword evidence="3" id="KW-1185">Reference proteome</keyword>
<name>A0ABQ8TP24_PERAM</name>
<evidence type="ECO:0000313" key="2">
    <source>
        <dbReference type="EMBL" id="KAJ4448304.1"/>
    </source>
</evidence>
<feature type="region of interest" description="Disordered" evidence="1">
    <location>
        <begin position="1"/>
        <end position="53"/>
    </location>
</feature>